<dbReference type="InterPro" id="IPR020255">
    <property type="entry name" value="CsgA"/>
</dbReference>
<dbReference type="EMBL" id="JAAIWM010000002">
    <property type="protein sequence ID" value="NEY71175.1"/>
    <property type="molecule type" value="Genomic_DNA"/>
</dbReference>
<reference evidence="1 2" key="1">
    <citation type="submission" date="2020-02" db="EMBL/GenBank/DDBJ databases">
        <title>Bacillus aquiflavi sp. nov., isolated from yellow water of strong flavor Chinese baijiu in Yibin region of China.</title>
        <authorList>
            <person name="Xie J."/>
        </authorList>
    </citation>
    <scope>NUCLEOTIDE SEQUENCE [LARGE SCALE GENOMIC DNA]</scope>
    <source>
        <strain evidence="1 2">SA4</strain>
    </source>
</reference>
<protein>
    <submittedName>
        <fullName evidence="1">Sporulation protein</fullName>
    </submittedName>
</protein>
<sequence>MDTTLAYLREILSNYTDEYAISRTIYEKLKSSLNEGELSFIRALDQEEAQFLNKILPEEIQYALEEQDYTRMTELNHVYELLI</sequence>
<dbReference type="AlphaFoldDB" id="A0A6M0Q466"/>
<comment type="caution">
    <text evidence="1">The sequence shown here is derived from an EMBL/GenBank/DDBJ whole genome shotgun (WGS) entry which is preliminary data.</text>
</comment>
<gene>
    <name evidence="1" type="ORF">G4D63_05410</name>
</gene>
<accession>A0A6M0Q466</accession>
<organism evidence="1 2">
    <name type="scientific">Bacillus mesophilus</name>
    <dbReference type="NCBI Taxonomy" id="1808955"/>
    <lineage>
        <taxon>Bacteria</taxon>
        <taxon>Bacillati</taxon>
        <taxon>Bacillota</taxon>
        <taxon>Bacilli</taxon>
        <taxon>Bacillales</taxon>
        <taxon>Bacillaceae</taxon>
        <taxon>Bacillus</taxon>
    </lineage>
</organism>
<dbReference type="RefSeq" id="WP_163178549.1">
    <property type="nucleotide sequence ID" value="NZ_JAAIWM010000002.1"/>
</dbReference>
<evidence type="ECO:0000313" key="2">
    <source>
        <dbReference type="Proteomes" id="UP000481043"/>
    </source>
</evidence>
<dbReference type="Proteomes" id="UP000481043">
    <property type="component" value="Unassembled WGS sequence"/>
</dbReference>
<keyword evidence="2" id="KW-1185">Reference proteome</keyword>
<evidence type="ECO:0000313" key="1">
    <source>
        <dbReference type="EMBL" id="NEY71175.1"/>
    </source>
</evidence>
<dbReference type="Pfam" id="PF17334">
    <property type="entry name" value="CsgA"/>
    <property type="match status" value="1"/>
</dbReference>
<proteinExistence type="predicted"/>
<name>A0A6M0Q466_9BACI</name>